<comment type="caution">
    <text evidence="2">The sequence shown here is derived from an EMBL/GenBank/DDBJ whole genome shotgun (WGS) entry which is preliminary data.</text>
</comment>
<dbReference type="Pfam" id="PF18593">
    <property type="entry name" value="CdiI_2"/>
    <property type="match status" value="1"/>
</dbReference>
<evidence type="ECO:0000313" key="2">
    <source>
        <dbReference type="EMBL" id="NML34089.1"/>
    </source>
</evidence>
<proteinExistence type="predicted"/>
<name>A0A7Y0A092_9BURK</name>
<reference evidence="2 3" key="1">
    <citation type="submission" date="2020-04" db="EMBL/GenBank/DDBJ databases">
        <title>Paraburkholderia sp. G-4-1-8 isolated from soil.</title>
        <authorList>
            <person name="Dahal R.H."/>
        </authorList>
    </citation>
    <scope>NUCLEOTIDE SEQUENCE [LARGE SCALE GENOMIC DNA]</scope>
    <source>
        <strain evidence="2 3">G-4-1-8</strain>
    </source>
</reference>
<dbReference type="InterPro" id="IPR041129">
    <property type="entry name" value="CdiI_2"/>
</dbReference>
<dbReference type="AlphaFoldDB" id="A0A7Y0A092"/>
<protein>
    <recommendedName>
        <fullName evidence="1">CdiI immunity protein domain-containing protein</fullName>
    </recommendedName>
</protein>
<gene>
    <name evidence="2" type="ORF">HHL14_25075</name>
</gene>
<dbReference type="Proteomes" id="UP000583127">
    <property type="component" value="Unassembled WGS sequence"/>
</dbReference>
<organism evidence="2 3">
    <name type="scientific">Paraburkholderia antibiotica</name>
    <dbReference type="NCBI Taxonomy" id="2728839"/>
    <lineage>
        <taxon>Bacteria</taxon>
        <taxon>Pseudomonadati</taxon>
        <taxon>Pseudomonadota</taxon>
        <taxon>Betaproteobacteria</taxon>
        <taxon>Burkholderiales</taxon>
        <taxon>Burkholderiaceae</taxon>
        <taxon>Paraburkholderia</taxon>
    </lineage>
</organism>
<keyword evidence="3" id="KW-1185">Reference proteome</keyword>
<sequence length="96" mass="11227">MLSTRYPYMYQLFGAYLNEDSDIWGDTLPEIIACYKRDCPRENQLGIIDEANSFINEHPNDLDSAFKKDYGRNFSPKLWGYTTASFLEELKRLLST</sequence>
<evidence type="ECO:0000313" key="3">
    <source>
        <dbReference type="Proteomes" id="UP000583127"/>
    </source>
</evidence>
<accession>A0A7Y0A092</accession>
<evidence type="ECO:0000259" key="1">
    <source>
        <dbReference type="Pfam" id="PF18593"/>
    </source>
</evidence>
<dbReference type="EMBL" id="JABBFZ010000018">
    <property type="protein sequence ID" value="NML34089.1"/>
    <property type="molecule type" value="Genomic_DNA"/>
</dbReference>
<feature type="domain" description="CdiI immunity protein" evidence="1">
    <location>
        <begin position="5"/>
        <end position="93"/>
    </location>
</feature>